<evidence type="ECO:0000313" key="2">
    <source>
        <dbReference type="EMBL" id="CAB4158979.1"/>
    </source>
</evidence>
<evidence type="ECO:0000256" key="1">
    <source>
        <dbReference type="SAM" id="MobiDB-lite"/>
    </source>
</evidence>
<feature type="region of interest" description="Disordered" evidence="1">
    <location>
        <begin position="67"/>
        <end position="94"/>
    </location>
</feature>
<dbReference type="EMBL" id="LR796673">
    <property type="protein sequence ID" value="CAB4158979.1"/>
    <property type="molecule type" value="Genomic_DNA"/>
</dbReference>
<proteinExistence type="predicted"/>
<gene>
    <name evidence="2" type="ORF">UFOVP703_47</name>
</gene>
<sequence length="161" mass="17219">MNLIHIKHVGPKPVMHDIYYGTNLIWVGDEVHPVPSAVAPKLLQHPDVWAAVDPLAAVLALETPPEKTLASATTAATESTAPPPPPPLNPSTDGLAARFSRIEGAPTSLMDNDGGIEINLGELDEAELKLWARTSHVKADFKLKGQALLESVLMMATKPLE</sequence>
<accession>A0A6J5NI68</accession>
<organism evidence="2">
    <name type="scientific">uncultured Caudovirales phage</name>
    <dbReference type="NCBI Taxonomy" id="2100421"/>
    <lineage>
        <taxon>Viruses</taxon>
        <taxon>Duplodnaviria</taxon>
        <taxon>Heunggongvirae</taxon>
        <taxon>Uroviricota</taxon>
        <taxon>Caudoviricetes</taxon>
        <taxon>Peduoviridae</taxon>
        <taxon>Maltschvirus</taxon>
        <taxon>Maltschvirus maltsch</taxon>
    </lineage>
</organism>
<reference evidence="2" key="1">
    <citation type="submission" date="2020-04" db="EMBL/GenBank/DDBJ databases">
        <authorList>
            <person name="Chiriac C."/>
            <person name="Salcher M."/>
            <person name="Ghai R."/>
            <person name="Kavagutti S V."/>
        </authorList>
    </citation>
    <scope>NUCLEOTIDE SEQUENCE</scope>
</reference>
<name>A0A6J5NI68_9CAUD</name>
<protein>
    <submittedName>
        <fullName evidence="2">Uncharacterized protein</fullName>
    </submittedName>
</protein>
<feature type="compositionally biased region" description="Low complexity" evidence="1">
    <location>
        <begin position="68"/>
        <end position="80"/>
    </location>
</feature>